<sequence length="64" mass="7184">MSARTAAPRPRPLVARPRIGDVVQVGRVRWIIQNLRGEHVELEASNVTPRVWWTTTLAALPTES</sequence>
<dbReference type="EMBL" id="JAEUAW010000015">
    <property type="protein sequence ID" value="MBW9095157.1"/>
    <property type="molecule type" value="Genomic_DNA"/>
</dbReference>
<evidence type="ECO:0000313" key="2">
    <source>
        <dbReference type="Proteomes" id="UP001196843"/>
    </source>
</evidence>
<keyword evidence="2" id="KW-1185">Reference proteome</keyword>
<protein>
    <submittedName>
        <fullName evidence="1">Uncharacterized protein</fullName>
    </submittedName>
</protein>
<accession>A0ABS7HSI2</accession>
<dbReference type="RefSeq" id="WP_220301869.1">
    <property type="nucleotide sequence ID" value="NZ_JAEUAW010000015.1"/>
</dbReference>
<comment type="caution">
    <text evidence="1">The sequence shown here is derived from an EMBL/GenBank/DDBJ whole genome shotgun (WGS) entry which is preliminary data.</text>
</comment>
<organism evidence="1 2">
    <name type="scientific">Microbacterium jejuense</name>
    <dbReference type="NCBI Taxonomy" id="1263637"/>
    <lineage>
        <taxon>Bacteria</taxon>
        <taxon>Bacillati</taxon>
        <taxon>Actinomycetota</taxon>
        <taxon>Actinomycetes</taxon>
        <taxon>Micrococcales</taxon>
        <taxon>Microbacteriaceae</taxon>
        <taxon>Microbacterium</taxon>
    </lineage>
</organism>
<proteinExistence type="predicted"/>
<evidence type="ECO:0000313" key="1">
    <source>
        <dbReference type="EMBL" id="MBW9095157.1"/>
    </source>
</evidence>
<gene>
    <name evidence="1" type="ORF">JNB62_15835</name>
</gene>
<dbReference type="Proteomes" id="UP001196843">
    <property type="component" value="Unassembled WGS sequence"/>
</dbReference>
<name>A0ABS7HSI2_9MICO</name>
<reference evidence="1 2" key="1">
    <citation type="journal article" date="2021" name="MBio">
        <title>Poor Competitiveness of Bradyrhizobium in Pigeon Pea Root Colonization in Indian Soils.</title>
        <authorList>
            <person name="Chalasani D."/>
            <person name="Basu A."/>
            <person name="Pullabhotla S.V.S.R.N."/>
            <person name="Jorrin B."/>
            <person name="Neal A.L."/>
            <person name="Poole P.S."/>
            <person name="Podile A.R."/>
            <person name="Tkacz A."/>
        </authorList>
    </citation>
    <scope>NUCLEOTIDE SEQUENCE [LARGE SCALE GENOMIC DNA]</scope>
    <source>
        <strain evidence="1 2">HU14</strain>
    </source>
</reference>